<feature type="domain" description="Multidrug resistance protein MdtA-like beta-barrel" evidence="7">
    <location>
        <begin position="227"/>
        <end position="315"/>
    </location>
</feature>
<dbReference type="PANTHER" id="PTHR30158">
    <property type="entry name" value="ACRA/E-RELATED COMPONENT OF DRUG EFFLUX TRANSPORTER"/>
    <property type="match status" value="1"/>
</dbReference>
<gene>
    <name evidence="8" type="ORF">H9862_02935</name>
</gene>
<feature type="coiled-coil region" evidence="2">
    <location>
        <begin position="587"/>
        <end position="621"/>
    </location>
</feature>
<dbReference type="Proteomes" id="UP000823964">
    <property type="component" value="Unassembled WGS sequence"/>
</dbReference>
<dbReference type="GO" id="GO:0005886">
    <property type="term" value="C:plasma membrane"/>
    <property type="evidence" value="ECO:0007669"/>
    <property type="project" value="TreeGrafter"/>
</dbReference>
<dbReference type="GO" id="GO:0046677">
    <property type="term" value="P:response to antibiotic"/>
    <property type="evidence" value="ECO:0007669"/>
    <property type="project" value="TreeGrafter"/>
</dbReference>
<feature type="compositionally biased region" description="Low complexity" evidence="3">
    <location>
        <begin position="998"/>
        <end position="1028"/>
    </location>
</feature>
<feature type="chain" id="PRO_5038351449" evidence="4">
    <location>
        <begin position="20"/>
        <end position="1028"/>
    </location>
</feature>
<comment type="similarity">
    <text evidence="1">Belongs to the membrane fusion protein (MFP) (TC 8.A.1) family.</text>
</comment>
<keyword evidence="4" id="KW-0732">Signal</keyword>
<evidence type="ECO:0000256" key="1">
    <source>
        <dbReference type="ARBA" id="ARBA00009477"/>
    </source>
</evidence>
<dbReference type="InterPro" id="IPR058626">
    <property type="entry name" value="MdtA-like_b-barrel"/>
</dbReference>
<feature type="signal peptide" evidence="4">
    <location>
        <begin position="1"/>
        <end position="19"/>
    </location>
</feature>
<dbReference type="Pfam" id="PF25917">
    <property type="entry name" value="BSH_RND"/>
    <property type="match status" value="2"/>
</dbReference>
<feature type="region of interest" description="Disordered" evidence="3">
    <location>
        <begin position="982"/>
        <end position="1028"/>
    </location>
</feature>
<feature type="domain" description="Multidrug resistance protein MdtA-like alpha-helical hairpin" evidence="5">
    <location>
        <begin position="116"/>
        <end position="191"/>
    </location>
</feature>
<evidence type="ECO:0000259" key="7">
    <source>
        <dbReference type="Pfam" id="PF25944"/>
    </source>
</evidence>
<dbReference type="Pfam" id="PF25944">
    <property type="entry name" value="Beta-barrel_RND"/>
    <property type="match status" value="2"/>
</dbReference>
<protein>
    <submittedName>
        <fullName evidence="8">Efflux RND transporter periplasmic adaptor subunit</fullName>
    </submittedName>
</protein>
<sequence length="1028" mass="110450">MTRQTLLTLAMGCCALSVASVSCEQQKETQAQQQEAEARQQVAIKTFPIIEQNVTDYGEWFGYIRGKEDADIYARISGFLMEQCYKDGQFVHKGDVLFRIEPDIFQTQLDQALANLEAAKAAKEAAEAELEKAQLDLTRFEGLVKSNAASAKELDDARQTVAAGKANVDAALANIEQQEAAVATARINLDYCTVVAPFNGVVGEALASQGDLVSSGTKLANMTTLDPMFVRFSLNSSELIDQFRRYGSKKGGQEPPKPPPFEIVLENGETYPIKGKLQAMESIIDDNGLVDVQGEIANPDGLLRAGMSVRVRVAISEKKALLVPQAAIRTVMRQSFILAVAKDKTPRMIPVTTDGVYPITVNEKNGYSSQQDMVAITSRGKDLDEYFREMGYSQATEVPVVADPDNSVVAVNISSANSRLSAGEKPTTINTTQLSFRPSLPAAMQEAVAKAKAAKEGKAAAENPNAKASLPPFMVKVMPLMQQTVAKESEWFGSLRGINETVLRAKITGFLLEQCFTDGTLVKKGDLLFKIDPAPYEAALAEAKAKLSAAKAAVEQTAARVLMYQLDLKRYEELAANASGAIEKKRITDTRSALKAEEANLMKAKANVSLMEASVRQAEINLSYTEIYAPFDGRVGIHRVSKGDLIDATAGTPLVNISSLDPIRVDFLVPTAEALEGLERYNRLKEAETGEKKPPLEFDLVLEDNSVYPVRGHVVATDNALSESTGTLKLIGHVENVDGGLRSGMAVRVRAGLQKTEDAYLVPARAPLFNNGQHVVVLLDESNAPVVLPVTTGPTVNIPVTGPDGKAVVQPMQVIDVNREASAAIMLDIEEAPSLEALVFKGAGVSNWGELLLHDSGAANFRELAEKQAGKPLPDDAPAQAGVSDWGELLLKNARAKNYREMVLKEAGAKDELDLIARARGFKDLMAMTLANQGIKDPAKARVVVEGSIAAAQAYGQNEKEGARVNKLTPVDFIYQAPQTVTPSVTAEEQRSTQLQSATAPADATKAAADAPATPGAPDATPQPQTAE</sequence>
<dbReference type="Pfam" id="PF25876">
    <property type="entry name" value="HH_MFP_RND"/>
    <property type="match status" value="1"/>
</dbReference>
<feature type="compositionally biased region" description="Polar residues" evidence="3">
    <location>
        <begin position="982"/>
        <end position="997"/>
    </location>
</feature>
<evidence type="ECO:0000313" key="9">
    <source>
        <dbReference type="Proteomes" id="UP000823964"/>
    </source>
</evidence>
<evidence type="ECO:0000256" key="4">
    <source>
        <dbReference type="SAM" id="SignalP"/>
    </source>
</evidence>
<proteinExistence type="inferred from homology"/>
<dbReference type="NCBIfam" id="TIGR01730">
    <property type="entry name" value="RND_mfp"/>
    <property type="match status" value="2"/>
</dbReference>
<reference evidence="8" key="2">
    <citation type="submission" date="2021-04" db="EMBL/GenBank/DDBJ databases">
        <authorList>
            <person name="Gilroy R."/>
        </authorList>
    </citation>
    <scope>NUCLEOTIDE SEQUENCE</scope>
    <source>
        <strain evidence="8">14975</strain>
    </source>
</reference>
<dbReference type="Gene3D" id="2.40.30.170">
    <property type="match status" value="2"/>
</dbReference>
<evidence type="ECO:0000259" key="6">
    <source>
        <dbReference type="Pfam" id="PF25917"/>
    </source>
</evidence>
<dbReference type="Gene3D" id="2.40.420.20">
    <property type="match status" value="1"/>
</dbReference>
<dbReference type="InterPro" id="IPR058624">
    <property type="entry name" value="MdtA-like_HH"/>
</dbReference>
<name>A0A9D1VAR2_9BACT</name>
<feature type="coiled-coil region" evidence="2">
    <location>
        <begin position="109"/>
        <end position="143"/>
    </location>
</feature>
<dbReference type="Gene3D" id="2.40.50.100">
    <property type="match status" value="2"/>
</dbReference>
<evidence type="ECO:0000256" key="3">
    <source>
        <dbReference type="SAM" id="MobiDB-lite"/>
    </source>
</evidence>
<comment type="caution">
    <text evidence="8">The sequence shown here is derived from an EMBL/GenBank/DDBJ whole genome shotgun (WGS) entry which is preliminary data.</text>
</comment>
<keyword evidence="2" id="KW-0175">Coiled coil</keyword>
<feature type="domain" description="Multidrug resistance protein MdtA-like barrel-sandwich hybrid" evidence="6">
    <location>
        <begin position="503"/>
        <end position="657"/>
    </location>
</feature>
<dbReference type="InterPro" id="IPR058625">
    <property type="entry name" value="MdtA-like_BSH"/>
</dbReference>
<dbReference type="AlphaFoldDB" id="A0A9D1VAR2"/>
<reference evidence="8" key="1">
    <citation type="journal article" date="2021" name="PeerJ">
        <title>Extensive microbial diversity within the chicken gut microbiome revealed by metagenomics and culture.</title>
        <authorList>
            <person name="Gilroy R."/>
            <person name="Ravi A."/>
            <person name="Getino M."/>
            <person name="Pursley I."/>
            <person name="Horton D.L."/>
            <person name="Alikhan N.F."/>
            <person name="Baker D."/>
            <person name="Gharbi K."/>
            <person name="Hall N."/>
            <person name="Watson M."/>
            <person name="Adriaenssens E.M."/>
            <person name="Foster-Nyarko E."/>
            <person name="Jarju S."/>
            <person name="Secka A."/>
            <person name="Antonio M."/>
            <person name="Oren A."/>
            <person name="Chaudhuri R.R."/>
            <person name="La Ragione R."/>
            <person name="Hildebrand F."/>
            <person name="Pallen M.J."/>
        </authorList>
    </citation>
    <scope>NUCLEOTIDE SEQUENCE</scope>
    <source>
        <strain evidence="8">14975</strain>
    </source>
</reference>
<dbReference type="InterPro" id="IPR006143">
    <property type="entry name" value="RND_pump_MFP"/>
</dbReference>
<dbReference type="PROSITE" id="PS51257">
    <property type="entry name" value="PROKAR_LIPOPROTEIN"/>
    <property type="match status" value="1"/>
</dbReference>
<feature type="domain" description="Multidrug resistance protein MdtA-like beta-barrel" evidence="7">
    <location>
        <begin position="662"/>
        <end position="751"/>
    </location>
</feature>
<organism evidence="8 9">
    <name type="scientific">Candidatus Akkermansia intestinigallinarum</name>
    <dbReference type="NCBI Taxonomy" id="2838431"/>
    <lineage>
        <taxon>Bacteria</taxon>
        <taxon>Pseudomonadati</taxon>
        <taxon>Verrucomicrobiota</taxon>
        <taxon>Verrucomicrobiia</taxon>
        <taxon>Verrucomicrobiales</taxon>
        <taxon>Akkermansiaceae</taxon>
        <taxon>Akkermansia</taxon>
    </lineage>
</organism>
<dbReference type="EMBL" id="DXFQ01000049">
    <property type="protein sequence ID" value="HIX19542.1"/>
    <property type="molecule type" value="Genomic_DNA"/>
</dbReference>
<dbReference type="GO" id="GO:0022857">
    <property type="term" value="F:transmembrane transporter activity"/>
    <property type="evidence" value="ECO:0007669"/>
    <property type="project" value="InterPro"/>
</dbReference>
<dbReference type="SUPFAM" id="SSF111369">
    <property type="entry name" value="HlyD-like secretion proteins"/>
    <property type="match status" value="2"/>
</dbReference>
<dbReference type="GO" id="GO:0030313">
    <property type="term" value="C:cell envelope"/>
    <property type="evidence" value="ECO:0007669"/>
    <property type="project" value="UniProtKB-SubCell"/>
</dbReference>
<feature type="domain" description="Multidrug resistance protein MdtA-like barrel-sandwich hybrid" evidence="6">
    <location>
        <begin position="69"/>
        <end position="224"/>
    </location>
</feature>
<dbReference type="Gene3D" id="1.10.287.470">
    <property type="entry name" value="Helix hairpin bin"/>
    <property type="match status" value="2"/>
</dbReference>
<evidence type="ECO:0000259" key="5">
    <source>
        <dbReference type="Pfam" id="PF25876"/>
    </source>
</evidence>
<accession>A0A9D1VAR2</accession>
<evidence type="ECO:0000313" key="8">
    <source>
        <dbReference type="EMBL" id="HIX19542.1"/>
    </source>
</evidence>
<evidence type="ECO:0000256" key="2">
    <source>
        <dbReference type="SAM" id="Coils"/>
    </source>
</evidence>